<name>A0A068U8M6_COFCA</name>
<dbReference type="STRING" id="49390.A0A068U8M6"/>
<keyword evidence="4" id="KW-1185">Reference proteome</keyword>
<proteinExistence type="predicted"/>
<feature type="transmembrane region" description="Helical" evidence="2">
    <location>
        <begin position="143"/>
        <end position="165"/>
    </location>
</feature>
<gene>
    <name evidence="3" type="ORF">GSCOC_T00019764001</name>
</gene>
<dbReference type="InParanoid" id="A0A068U8M6"/>
<organism evidence="3 4">
    <name type="scientific">Coffea canephora</name>
    <name type="common">Robusta coffee</name>
    <dbReference type="NCBI Taxonomy" id="49390"/>
    <lineage>
        <taxon>Eukaryota</taxon>
        <taxon>Viridiplantae</taxon>
        <taxon>Streptophyta</taxon>
        <taxon>Embryophyta</taxon>
        <taxon>Tracheophyta</taxon>
        <taxon>Spermatophyta</taxon>
        <taxon>Magnoliopsida</taxon>
        <taxon>eudicotyledons</taxon>
        <taxon>Gunneridae</taxon>
        <taxon>Pentapetalae</taxon>
        <taxon>asterids</taxon>
        <taxon>lamiids</taxon>
        <taxon>Gentianales</taxon>
        <taxon>Rubiaceae</taxon>
        <taxon>Ixoroideae</taxon>
        <taxon>Gardenieae complex</taxon>
        <taxon>Bertiereae - Coffeeae clade</taxon>
        <taxon>Coffeeae</taxon>
        <taxon>Coffea</taxon>
    </lineage>
</organism>
<evidence type="ECO:0000313" key="3">
    <source>
        <dbReference type="EMBL" id="CDP04900.1"/>
    </source>
</evidence>
<evidence type="ECO:0000256" key="1">
    <source>
        <dbReference type="SAM" id="MobiDB-lite"/>
    </source>
</evidence>
<feature type="transmembrane region" description="Helical" evidence="2">
    <location>
        <begin position="78"/>
        <end position="100"/>
    </location>
</feature>
<sequence length="168" mass="19099">MINDVSTNEDGTSKSSDIPVGFTTRTKDRTNGAKALHPCWGAYRICDEYVFLRAPAIYVNIFSWEAMGQVSLATLYNILQILADAMGLGKTVMTIALILARQGRGTLRIKNRLPKVRLIQKPYESGDYRGIMLIKAIWRPLKLYYLQTEVIIISFYVITVSFYFFNSL</sequence>
<dbReference type="InterPro" id="IPR038718">
    <property type="entry name" value="SNF2-like_sf"/>
</dbReference>
<evidence type="ECO:0000313" key="4">
    <source>
        <dbReference type="Proteomes" id="UP000295252"/>
    </source>
</evidence>
<dbReference type="Gene3D" id="3.40.50.10810">
    <property type="entry name" value="Tandem AAA-ATPase domain"/>
    <property type="match status" value="1"/>
</dbReference>
<evidence type="ECO:0000256" key="2">
    <source>
        <dbReference type="SAM" id="Phobius"/>
    </source>
</evidence>
<dbReference type="Gramene" id="CDP04900">
    <property type="protein sequence ID" value="CDP04900"/>
    <property type="gene ID" value="GSCOC_T00019764001"/>
</dbReference>
<keyword evidence="2" id="KW-1133">Transmembrane helix</keyword>
<protein>
    <submittedName>
        <fullName evidence="3">Uncharacterized protein</fullName>
    </submittedName>
</protein>
<dbReference type="Proteomes" id="UP000295252">
    <property type="component" value="Chromosome III"/>
</dbReference>
<feature type="compositionally biased region" description="Polar residues" evidence="1">
    <location>
        <begin position="1"/>
        <end position="16"/>
    </location>
</feature>
<accession>A0A068U8M6</accession>
<dbReference type="PhylomeDB" id="A0A068U8M6"/>
<dbReference type="EMBL" id="HG739098">
    <property type="protein sequence ID" value="CDP04900.1"/>
    <property type="molecule type" value="Genomic_DNA"/>
</dbReference>
<reference evidence="4" key="1">
    <citation type="journal article" date="2014" name="Science">
        <title>The coffee genome provides insight into the convergent evolution of caffeine biosynthesis.</title>
        <authorList>
            <person name="Denoeud F."/>
            <person name="Carretero-Paulet L."/>
            <person name="Dereeper A."/>
            <person name="Droc G."/>
            <person name="Guyot R."/>
            <person name="Pietrella M."/>
            <person name="Zheng C."/>
            <person name="Alberti A."/>
            <person name="Anthony F."/>
            <person name="Aprea G."/>
            <person name="Aury J.M."/>
            <person name="Bento P."/>
            <person name="Bernard M."/>
            <person name="Bocs S."/>
            <person name="Campa C."/>
            <person name="Cenci A."/>
            <person name="Combes M.C."/>
            <person name="Crouzillat D."/>
            <person name="Da Silva C."/>
            <person name="Daddiego L."/>
            <person name="De Bellis F."/>
            <person name="Dussert S."/>
            <person name="Garsmeur O."/>
            <person name="Gayraud T."/>
            <person name="Guignon V."/>
            <person name="Jahn K."/>
            <person name="Jamilloux V."/>
            <person name="Joet T."/>
            <person name="Labadie K."/>
            <person name="Lan T."/>
            <person name="Leclercq J."/>
            <person name="Lepelley M."/>
            <person name="Leroy T."/>
            <person name="Li L.T."/>
            <person name="Librado P."/>
            <person name="Lopez L."/>
            <person name="Munoz A."/>
            <person name="Noel B."/>
            <person name="Pallavicini A."/>
            <person name="Perrotta G."/>
            <person name="Poncet V."/>
            <person name="Pot D."/>
            <person name="Priyono X."/>
            <person name="Rigoreau M."/>
            <person name="Rouard M."/>
            <person name="Rozas J."/>
            <person name="Tranchant-Dubreuil C."/>
            <person name="VanBuren R."/>
            <person name="Zhang Q."/>
            <person name="Andrade A.C."/>
            <person name="Argout X."/>
            <person name="Bertrand B."/>
            <person name="de Kochko A."/>
            <person name="Graziosi G."/>
            <person name="Henry R.J."/>
            <person name="Jayarama X."/>
            <person name="Ming R."/>
            <person name="Nagai C."/>
            <person name="Rounsley S."/>
            <person name="Sankoff D."/>
            <person name="Giuliano G."/>
            <person name="Albert V.A."/>
            <person name="Wincker P."/>
            <person name="Lashermes P."/>
        </authorList>
    </citation>
    <scope>NUCLEOTIDE SEQUENCE [LARGE SCALE GENOMIC DNA]</scope>
    <source>
        <strain evidence="4">cv. DH200-94</strain>
    </source>
</reference>
<feature type="region of interest" description="Disordered" evidence="1">
    <location>
        <begin position="1"/>
        <end position="23"/>
    </location>
</feature>
<keyword evidence="2" id="KW-0472">Membrane</keyword>
<dbReference type="AlphaFoldDB" id="A0A068U8M6"/>
<keyword evidence="2" id="KW-0812">Transmembrane</keyword>